<dbReference type="AlphaFoldDB" id="A0A7W6JW85"/>
<organism evidence="1 2">
    <name type="scientific">Sphingomonas kyeonggiensis</name>
    <dbReference type="NCBI Taxonomy" id="1268553"/>
    <lineage>
        <taxon>Bacteria</taxon>
        <taxon>Pseudomonadati</taxon>
        <taxon>Pseudomonadota</taxon>
        <taxon>Alphaproteobacteria</taxon>
        <taxon>Sphingomonadales</taxon>
        <taxon>Sphingomonadaceae</taxon>
        <taxon>Sphingomonas</taxon>
    </lineage>
</organism>
<comment type="caution">
    <text evidence="1">The sequence shown here is derived from an EMBL/GenBank/DDBJ whole genome shotgun (WGS) entry which is preliminary data.</text>
</comment>
<dbReference type="Proteomes" id="UP000557392">
    <property type="component" value="Unassembled WGS sequence"/>
</dbReference>
<keyword evidence="2" id="KW-1185">Reference proteome</keyword>
<sequence length="205" mass="21656">MDIRLNFINNSNDTHNTQVLFYSENLLPPQAGPAAAWKVIRNCGPGSNHPFTYPAASQIGYLDSDGNYTPRLPAEAGQSFAATFTNAGDTIRMTGPATNPQAIELINTLPSGAITAQIYKDGRLYAGGAVIHPGARAEFVLEPRLWIGTVSQMTPADSPVSMSVAQDNSEISLLGIASADIVMTGSGPGDDASPFQFTLQNIVMA</sequence>
<gene>
    <name evidence="1" type="ORF">GGR46_003234</name>
</gene>
<evidence type="ECO:0000313" key="1">
    <source>
        <dbReference type="EMBL" id="MBB4099662.1"/>
    </source>
</evidence>
<name>A0A7W6JW85_9SPHN</name>
<dbReference type="EMBL" id="JACIEH010000003">
    <property type="protein sequence ID" value="MBB4099662.1"/>
    <property type="molecule type" value="Genomic_DNA"/>
</dbReference>
<dbReference type="RefSeq" id="WP_183999040.1">
    <property type="nucleotide sequence ID" value="NZ_JACIEH010000003.1"/>
</dbReference>
<proteinExistence type="predicted"/>
<reference evidence="1 2" key="1">
    <citation type="submission" date="2020-08" db="EMBL/GenBank/DDBJ databases">
        <title>Genomic Encyclopedia of Type Strains, Phase IV (KMG-IV): sequencing the most valuable type-strain genomes for metagenomic binning, comparative biology and taxonomic classification.</title>
        <authorList>
            <person name="Goeker M."/>
        </authorList>
    </citation>
    <scope>NUCLEOTIDE SEQUENCE [LARGE SCALE GENOMIC DNA]</scope>
    <source>
        <strain evidence="1 2">DSM 101806</strain>
    </source>
</reference>
<protein>
    <recommendedName>
        <fullName evidence="3">Aromatic ring-opening dioxygenase LigA</fullName>
    </recommendedName>
</protein>
<accession>A0A7W6JW85</accession>
<evidence type="ECO:0000313" key="2">
    <source>
        <dbReference type="Proteomes" id="UP000557392"/>
    </source>
</evidence>
<evidence type="ECO:0008006" key="3">
    <source>
        <dbReference type="Google" id="ProtNLM"/>
    </source>
</evidence>